<evidence type="ECO:0000313" key="3">
    <source>
        <dbReference type="Proteomes" id="UP000460561"/>
    </source>
</evidence>
<sequence length="152" mass="17062">MKLWRLTRESYLALDGSGPMKFGGRYSSPGRPVVNFASEAGLAVLVALRYALEDRELMDADHLLGWTEIDDLPERVPNDLTDGVKIAFVDTWLDSGRSLLAAVSSAVLPEADIVLMNPRHPDAARIRPLTVRPFKFSECLHRPPMLDKYRQE</sequence>
<evidence type="ECO:0000313" key="2">
    <source>
        <dbReference type="EMBL" id="MXP25139.1"/>
    </source>
</evidence>
<dbReference type="Proteomes" id="UP000460561">
    <property type="component" value="Unassembled WGS sequence"/>
</dbReference>
<dbReference type="RefSeq" id="WP_160738295.1">
    <property type="nucleotide sequence ID" value="NZ_WTYQ01000001.1"/>
</dbReference>
<dbReference type="OrthoDB" id="9789501at2"/>
<dbReference type="AlphaFoldDB" id="A0A845A6Z8"/>
<protein>
    <submittedName>
        <fullName evidence="2">RES domain-containing protein</fullName>
    </submittedName>
</protein>
<keyword evidence="3" id="KW-1185">Reference proteome</keyword>
<gene>
    <name evidence="2" type="ORF">GRI39_03640</name>
</gene>
<dbReference type="EMBL" id="WTYQ01000001">
    <property type="protein sequence ID" value="MXP25139.1"/>
    <property type="molecule type" value="Genomic_DNA"/>
</dbReference>
<name>A0A845A6Z8_9SPHN</name>
<reference evidence="2 3" key="1">
    <citation type="submission" date="2019-12" db="EMBL/GenBank/DDBJ databases">
        <title>Genomic-based taxomic classification of the family Erythrobacteraceae.</title>
        <authorList>
            <person name="Xu L."/>
        </authorList>
    </citation>
    <scope>NUCLEOTIDE SEQUENCE [LARGE SCALE GENOMIC DNA]</scope>
    <source>
        <strain evidence="2 3">DSM 18604</strain>
    </source>
</reference>
<comment type="caution">
    <text evidence="2">The sequence shown here is derived from an EMBL/GenBank/DDBJ whole genome shotgun (WGS) entry which is preliminary data.</text>
</comment>
<dbReference type="SMART" id="SM00953">
    <property type="entry name" value="RES"/>
    <property type="match status" value="1"/>
</dbReference>
<evidence type="ECO:0000259" key="1">
    <source>
        <dbReference type="SMART" id="SM00953"/>
    </source>
</evidence>
<dbReference type="Pfam" id="PF08808">
    <property type="entry name" value="RES"/>
    <property type="match status" value="1"/>
</dbReference>
<dbReference type="InterPro" id="IPR014914">
    <property type="entry name" value="RES_dom"/>
</dbReference>
<proteinExistence type="predicted"/>
<organism evidence="2 3">
    <name type="scientific">Altericroceibacterium indicum</name>
    <dbReference type="NCBI Taxonomy" id="374177"/>
    <lineage>
        <taxon>Bacteria</taxon>
        <taxon>Pseudomonadati</taxon>
        <taxon>Pseudomonadota</taxon>
        <taxon>Alphaproteobacteria</taxon>
        <taxon>Sphingomonadales</taxon>
        <taxon>Erythrobacteraceae</taxon>
        <taxon>Altericroceibacterium</taxon>
    </lineage>
</organism>
<accession>A0A845A6Z8</accession>
<feature type="domain" description="RES" evidence="1">
    <location>
        <begin position="13"/>
        <end position="130"/>
    </location>
</feature>